<dbReference type="VEuPathDB" id="FungiDB:BO80DRAFT_442962"/>
<dbReference type="Pfam" id="PF20717">
    <property type="entry name" value="DUF6829"/>
    <property type="match status" value="1"/>
</dbReference>
<dbReference type="InterPro" id="IPR049232">
    <property type="entry name" value="DUF6829"/>
</dbReference>
<organism evidence="1 2">
    <name type="scientific">Aspergillus ibericus CBS 121593</name>
    <dbReference type="NCBI Taxonomy" id="1448316"/>
    <lineage>
        <taxon>Eukaryota</taxon>
        <taxon>Fungi</taxon>
        <taxon>Dikarya</taxon>
        <taxon>Ascomycota</taxon>
        <taxon>Pezizomycotina</taxon>
        <taxon>Eurotiomycetes</taxon>
        <taxon>Eurotiomycetidae</taxon>
        <taxon>Eurotiales</taxon>
        <taxon>Aspergillaceae</taxon>
        <taxon>Aspergillus</taxon>
        <taxon>Aspergillus subgen. Circumdati</taxon>
    </lineage>
</organism>
<evidence type="ECO:0000313" key="2">
    <source>
        <dbReference type="Proteomes" id="UP000249402"/>
    </source>
</evidence>
<dbReference type="OrthoDB" id="10465659at2759"/>
<dbReference type="EMBL" id="KZ824428">
    <property type="protein sequence ID" value="RAL03285.1"/>
    <property type="molecule type" value="Genomic_DNA"/>
</dbReference>
<sequence>MTHTGLQKTFDLRESHDRAFLRLCAMGRVATKELGERFLSAWSQLPYLAYQTLVTELNIDGLGNECPITVYYMSALFGKVLHLTADCSEEKQVSAIKSVMMFMSRAYNSNARHRSAQGVIVEVDVRDLIEFVEIKGAEFVENPSILDECEIELNEQ</sequence>
<dbReference type="AlphaFoldDB" id="A0A395H818"/>
<name>A0A395H818_9EURO</name>
<proteinExistence type="predicted"/>
<evidence type="ECO:0000313" key="1">
    <source>
        <dbReference type="EMBL" id="RAL03285.1"/>
    </source>
</evidence>
<reference evidence="1 2" key="1">
    <citation type="submission" date="2018-02" db="EMBL/GenBank/DDBJ databases">
        <title>The genomes of Aspergillus section Nigri reveals drivers in fungal speciation.</title>
        <authorList>
            <consortium name="DOE Joint Genome Institute"/>
            <person name="Vesth T.C."/>
            <person name="Nybo J."/>
            <person name="Theobald S."/>
            <person name="Brandl J."/>
            <person name="Frisvad J.C."/>
            <person name="Nielsen K.F."/>
            <person name="Lyhne E.K."/>
            <person name="Kogle M.E."/>
            <person name="Kuo A."/>
            <person name="Riley R."/>
            <person name="Clum A."/>
            <person name="Nolan M."/>
            <person name="Lipzen A."/>
            <person name="Salamov A."/>
            <person name="Henrissat B."/>
            <person name="Wiebenga A."/>
            <person name="De vries R.P."/>
            <person name="Grigoriev I.V."/>
            <person name="Mortensen U.H."/>
            <person name="Andersen M.R."/>
            <person name="Baker S.E."/>
        </authorList>
    </citation>
    <scope>NUCLEOTIDE SEQUENCE [LARGE SCALE GENOMIC DNA]</scope>
    <source>
        <strain evidence="1 2">CBS 121593</strain>
    </source>
</reference>
<keyword evidence="2" id="KW-1185">Reference proteome</keyword>
<dbReference type="RefSeq" id="XP_025577612.1">
    <property type="nucleotide sequence ID" value="XM_025721306.1"/>
</dbReference>
<gene>
    <name evidence="1" type="ORF">BO80DRAFT_442962</name>
</gene>
<dbReference type="STRING" id="1448316.A0A395H818"/>
<accession>A0A395H818</accession>
<protein>
    <submittedName>
        <fullName evidence="1">Uncharacterized protein</fullName>
    </submittedName>
</protein>
<dbReference type="Proteomes" id="UP000249402">
    <property type="component" value="Unassembled WGS sequence"/>
</dbReference>
<dbReference type="GeneID" id="37226171"/>